<dbReference type="EMBL" id="MPIN01000008">
    <property type="protein sequence ID" value="OJH37460.1"/>
    <property type="molecule type" value="Genomic_DNA"/>
</dbReference>
<dbReference type="InterPro" id="IPR046348">
    <property type="entry name" value="SIS_dom_sf"/>
</dbReference>
<dbReference type="STRING" id="83449.BON30_29730"/>
<dbReference type="GO" id="GO:0016835">
    <property type="term" value="F:carbon-oxygen lyase activity"/>
    <property type="evidence" value="ECO:0007669"/>
    <property type="project" value="TreeGrafter"/>
</dbReference>
<organism evidence="3 4">
    <name type="scientific">Cystobacter ferrugineus</name>
    <dbReference type="NCBI Taxonomy" id="83449"/>
    <lineage>
        <taxon>Bacteria</taxon>
        <taxon>Pseudomonadati</taxon>
        <taxon>Myxococcota</taxon>
        <taxon>Myxococcia</taxon>
        <taxon>Myxococcales</taxon>
        <taxon>Cystobacterineae</taxon>
        <taxon>Archangiaceae</taxon>
        <taxon>Cystobacter</taxon>
    </lineage>
</organism>
<reference evidence="3 4" key="2">
    <citation type="submission" date="2016-12" db="EMBL/GenBank/DDBJ databases">
        <title>Draft Genome Sequence of Cystobacter ferrugineus Strain Cbfe23.</title>
        <authorList>
            <person name="Akbar S."/>
            <person name="Dowd S.E."/>
            <person name="Stevens D.C."/>
        </authorList>
    </citation>
    <scope>NUCLEOTIDE SEQUENCE [LARGE SCALE GENOMIC DNA]</scope>
    <source>
        <strain evidence="3 4">Cbfe23</strain>
    </source>
</reference>
<dbReference type="PROSITE" id="PS51464">
    <property type="entry name" value="SIS"/>
    <property type="match status" value="1"/>
</dbReference>
<evidence type="ECO:0000259" key="2">
    <source>
        <dbReference type="PROSITE" id="PS51464"/>
    </source>
</evidence>
<dbReference type="PANTHER" id="PTHR10088:SF4">
    <property type="entry name" value="GLUCOKINASE REGULATORY PROTEIN"/>
    <property type="match status" value="1"/>
</dbReference>
<comment type="caution">
    <text evidence="3">The sequence shown here is derived from an EMBL/GenBank/DDBJ whole genome shotgun (WGS) entry which is preliminary data.</text>
</comment>
<dbReference type="GO" id="GO:0016803">
    <property type="term" value="F:ether hydrolase activity"/>
    <property type="evidence" value="ECO:0007669"/>
    <property type="project" value="TreeGrafter"/>
</dbReference>
<dbReference type="GO" id="GO:0009254">
    <property type="term" value="P:peptidoglycan turnover"/>
    <property type="evidence" value="ECO:0007669"/>
    <property type="project" value="TreeGrafter"/>
</dbReference>
<dbReference type="Gene3D" id="3.40.50.10490">
    <property type="entry name" value="Glucose-6-phosphate isomerase like protein, domain 1"/>
    <property type="match status" value="1"/>
</dbReference>
<evidence type="ECO:0000256" key="1">
    <source>
        <dbReference type="ARBA" id="ARBA00023277"/>
    </source>
</evidence>
<name>A0A1L9B5H0_9BACT</name>
<dbReference type="AlphaFoldDB" id="A0A1L9B5H0"/>
<dbReference type="Pfam" id="PF01380">
    <property type="entry name" value="SIS"/>
    <property type="match status" value="1"/>
</dbReference>
<dbReference type="InterPro" id="IPR001347">
    <property type="entry name" value="SIS_dom"/>
</dbReference>
<proteinExistence type="predicted"/>
<dbReference type="PANTHER" id="PTHR10088">
    <property type="entry name" value="GLUCOKINASE REGULATORY PROTEIN"/>
    <property type="match status" value="1"/>
</dbReference>
<dbReference type="NCBIfam" id="NF003915">
    <property type="entry name" value="PRK05441.1"/>
    <property type="match status" value="1"/>
</dbReference>
<gene>
    <name evidence="3" type="ORF">BON30_29730</name>
</gene>
<dbReference type="InterPro" id="IPR040190">
    <property type="entry name" value="MURQ/GCKR"/>
</dbReference>
<accession>A0A1L9B5H0</accession>
<dbReference type="Proteomes" id="UP000182229">
    <property type="component" value="Unassembled WGS sequence"/>
</dbReference>
<dbReference type="GO" id="GO:0097367">
    <property type="term" value="F:carbohydrate derivative binding"/>
    <property type="evidence" value="ECO:0007669"/>
    <property type="project" value="InterPro"/>
</dbReference>
<evidence type="ECO:0000313" key="3">
    <source>
        <dbReference type="EMBL" id="OJH37460.1"/>
    </source>
</evidence>
<keyword evidence="4" id="KW-1185">Reference proteome</keyword>
<protein>
    <submittedName>
        <fullName evidence="3">N-acetylmuramic acid 6-phosphate etherase</fullName>
    </submittedName>
</protein>
<dbReference type="Gene3D" id="1.10.8.1080">
    <property type="match status" value="1"/>
</dbReference>
<feature type="domain" description="SIS" evidence="2">
    <location>
        <begin position="51"/>
        <end position="215"/>
    </location>
</feature>
<dbReference type="SUPFAM" id="SSF53697">
    <property type="entry name" value="SIS domain"/>
    <property type="match status" value="1"/>
</dbReference>
<dbReference type="GO" id="GO:0046348">
    <property type="term" value="P:amino sugar catabolic process"/>
    <property type="evidence" value="ECO:0007669"/>
    <property type="project" value="TreeGrafter"/>
</dbReference>
<reference evidence="4" key="1">
    <citation type="submission" date="2016-11" db="EMBL/GenBank/DDBJ databases">
        <authorList>
            <person name="Shukria A."/>
            <person name="Stevens D.C."/>
        </authorList>
    </citation>
    <scope>NUCLEOTIDE SEQUENCE [LARGE SCALE GENOMIC DNA]</scope>
    <source>
        <strain evidence="4">Cbfe23</strain>
    </source>
</reference>
<keyword evidence="1" id="KW-0119">Carbohydrate metabolism</keyword>
<evidence type="ECO:0000313" key="4">
    <source>
        <dbReference type="Proteomes" id="UP000182229"/>
    </source>
</evidence>
<sequence length="303" mass="30508">MKETEAAARRFQGLDGWGTAEVLETLWSGQSRAVAACLPALPALGRAVDAARERLAGGQGRLIYAGAGSAGALAALDALELPGTFGWPSTRLSVLLAGGLDLARGLDAGAEDDAGTGRARVGELHPGPADVVLGVSASGGSAFTVGVVEEARRRGALTVAIASVEGSPLVAAAEHAVVVHTGAEVLAGSTRLGAGTAQKVVLNLFSTAVMTGLGLVFDNMMCNVRPENAKLRQRCVTIISRIAGVEETAAADALARHGDIPRAVLGLAGLSPADADLALVRSGGNLRAALESASKEKSGPCPR</sequence>